<evidence type="ECO:0000259" key="2">
    <source>
        <dbReference type="PROSITE" id="PS51698"/>
    </source>
</evidence>
<dbReference type="InterPro" id="IPR045210">
    <property type="entry name" value="RING-Ubox_PUB"/>
</dbReference>
<evidence type="ECO:0000313" key="4">
    <source>
        <dbReference type="Proteomes" id="UP000570595"/>
    </source>
</evidence>
<feature type="region of interest" description="Disordered" evidence="1">
    <location>
        <begin position="1080"/>
        <end position="1103"/>
    </location>
</feature>
<reference evidence="3 4" key="1">
    <citation type="submission" date="2020-04" db="EMBL/GenBank/DDBJ databases">
        <title>Perkinsus olseni comparative genomics.</title>
        <authorList>
            <person name="Bogema D.R."/>
        </authorList>
    </citation>
    <scope>NUCLEOTIDE SEQUENCE [LARGE SCALE GENOMIC DNA]</scope>
    <source>
        <strain evidence="3">ATCC PRA-179</strain>
    </source>
</reference>
<comment type="caution">
    <text evidence="3">The sequence shown here is derived from an EMBL/GenBank/DDBJ whole genome shotgun (WGS) entry which is preliminary data.</text>
</comment>
<dbReference type="PROSITE" id="PS51698">
    <property type="entry name" value="U_BOX"/>
    <property type="match status" value="1"/>
</dbReference>
<dbReference type="Pfam" id="PF04564">
    <property type="entry name" value="U-box"/>
    <property type="match status" value="2"/>
</dbReference>
<accession>A0A7J6LZG4</accession>
<protein>
    <recommendedName>
        <fullName evidence="2">U-box domain-containing protein</fullName>
    </recommendedName>
</protein>
<dbReference type="InterPro" id="IPR013083">
    <property type="entry name" value="Znf_RING/FYVE/PHD"/>
</dbReference>
<name>A0A7J6LZG4_PEROL</name>
<dbReference type="InterPro" id="IPR052608">
    <property type="entry name" value="U-box_domain_protein"/>
</dbReference>
<dbReference type="Gene3D" id="3.30.40.10">
    <property type="entry name" value="Zinc/RING finger domain, C3HC4 (zinc finger)"/>
    <property type="match status" value="2"/>
</dbReference>
<organism evidence="3 4">
    <name type="scientific">Perkinsus olseni</name>
    <name type="common">Perkinsus atlanticus</name>
    <dbReference type="NCBI Taxonomy" id="32597"/>
    <lineage>
        <taxon>Eukaryota</taxon>
        <taxon>Sar</taxon>
        <taxon>Alveolata</taxon>
        <taxon>Perkinsozoa</taxon>
        <taxon>Perkinsea</taxon>
        <taxon>Perkinsida</taxon>
        <taxon>Perkinsidae</taxon>
        <taxon>Perkinsus</taxon>
    </lineage>
</organism>
<dbReference type="SMART" id="SM00504">
    <property type="entry name" value="Ubox"/>
    <property type="match status" value="2"/>
</dbReference>
<dbReference type="GO" id="GO:0016567">
    <property type="term" value="P:protein ubiquitination"/>
    <property type="evidence" value="ECO:0007669"/>
    <property type="project" value="InterPro"/>
</dbReference>
<dbReference type="Proteomes" id="UP000570595">
    <property type="component" value="Unassembled WGS sequence"/>
</dbReference>
<dbReference type="SUPFAM" id="SSF57850">
    <property type="entry name" value="RING/U-box"/>
    <property type="match status" value="2"/>
</dbReference>
<feature type="domain" description="U-box" evidence="2">
    <location>
        <begin position="1263"/>
        <end position="1337"/>
    </location>
</feature>
<feature type="compositionally biased region" description="Polar residues" evidence="1">
    <location>
        <begin position="1230"/>
        <end position="1248"/>
    </location>
</feature>
<gene>
    <name evidence="3" type="ORF">FOZ61_000601</name>
</gene>
<dbReference type="InterPro" id="IPR003613">
    <property type="entry name" value="Ubox_domain"/>
</dbReference>
<evidence type="ECO:0000256" key="1">
    <source>
        <dbReference type="SAM" id="MobiDB-lite"/>
    </source>
</evidence>
<proteinExistence type="predicted"/>
<feature type="region of interest" description="Disordered" evidence="1">
    <location>
        <begin position="111"/>
        <end position="154"/>
    </location>
</feature>
<dbReference type="PANTHER" id="PTHR45958">
    <property type="entry name" value="RING-TYPE E3 UBIQUITIN TRANSFERASE"/>
    <property type="match status" value="1"/>
</dbReference>
<feature type="compositionally biased region" description="Basic and acidic residues" evidence="1">
    <location>
        <begin position="117"/>
        <end position="130"/>
    </location>
</feature>
<dbReference type="EMBL" id="JABAHT010000111">
    <property type="protein sequence ID" value="KAF4664679.1"/>
    <property type="molecule type" value="Genomic_DNA"/>
</dbReference>
<feature type="region of interest" description="Disordered" evidence="1">
    <location>
        <begin position="1228"/>
        <end position="1248"/>
    </location>
</feature>
<feature type="compositionally biased region" description="Polar residues" evidence="1">
    <location>
        <begin position="142"/>
        <end position="154"/>
    </location>
</feature>
<evidence type="ECO:0000313" key="3">
    <source>
        <dbReference type="EMBL" id="KAF4664679.1"/>
    </source>
</evidence>
<dbReference type="CDD" id="cd16664">
    <property type="entry name" value="RING-Ubox_PUB"/>
    <property type="match status" value="2"/>
</dbReference>
<dbReference type="GO" id="GO:0004842">
    <property type="term" value="F:ubiquitin-protein transferase activity"/>
    <property type="evidence" value="ECO:0007669"/>
    <property type="project" value="InterPro"/>
</dbReference>
<feature type="region of interest" description="Disordered" evidence="1">
    <location>
        <begin position="1025"/>
        <end position="1044"/>
    </location>
</feature>
<feature type="compositionally biased region" description="Pro residues" evidence="1">
    <location>
        <begin position="131"/>
        <end position="140"/>
    </location>
</feature>
<dbReference type="PANTHER" id="PTHR45958:SF18">
    <property type="entry name" value="U-BOX DOMAIN-CONTAINING PROTEIN"/>
    <property type="match status" value="1"/>
</dbReference>
<sequence length="1343" mass="148414">MKPVRHDRANTSSSSNSGWSTLVPNVVNCFSRDYYAAAADTPREGRHRRSVGRLPSAGIEIVKTTVGAAEQQREDRKRAEDFLLFMDEKEAPQLAPSPLLSQSALSTVACTEENAYSEDKKPALGKERKPPLPLPPPDLPPSQRTVLRTPSTQKVPRVASLDVGERQPVVVGPLTTLCPDKNADDDVIGQTLCVIPPFLKGHSVAIRITLNDSPTTCRGSESPSSICVGLTTGPQLFRERGMVVSFCSSQSEIKHTRPREIPSNAGNPQPLGLETAVISESRVRFPRERNFWILWGEGLLFAGLGDKVGARLLMAADTASAEYTFGYGAGATSIKERYSTDEVERIYVASRGPSGCTVEWERVEVSSSWLNDPDRYSRALGKTCGWRTAAPTPSPYEKPQWDRRLHRAHEVKLLACIVDSRECALSSCNENPGASLAELAWWLRFVYRPESVVGPEASSNGGLGHAIEVEGIRWSGPMQKGFLRSFNCIGRCRWATVRLGITEKMILTLLERARHEFKEKGIFVEFQPCLYHCLVELLLFLIVIIGVLSSLVAKSKLAFETATASEDLRHRSKVEGLPVRVSHSMTSASEAALRRLDSIIQEQNIEWDDQKRVVEVWQTVQELPPDESDAFQLHVSDVLRAVCGVLKAAPATDQRVYRLYEGALCFVAEILKEFSSSVIIRPIVTAVLEDISDVYDFALVALEDDKDGSISGNCRVYMLDILAKCVGYDSLKGHHLLELTSGSLSSVVSLLSFVLRCDNGVADFELQACASRCLVELSYPECVFCREAAEMDGNSTDIKKLTRKFNEHVSELICSVIEYDVVDSFGRCVCQHQRSHANTDILMKDFMTLIHNCLLYCSSHHHQLRQHLAIKSNIIPDILLPYIENILPVFTEVGSTVGAKSIEWANLTSALQTLAIVTFNVKTFRKPLQRSELLSRVAGLPQLKEAPVTMVVLMKVAINCNYGTSQHWDAFAEASGVAIEGMQEAARERVRRRVQVGSDALPVNPSGDTVPMVYSLLGVEPIDLDSLGGDEPPGEQRGGKKNGVWLTKVRRPSGDYKSRRRGRRRWKRGNPFKRVSRVMEIEDTDEDEGQQVAGPDDTEEADPGEATMYCALTGCLMRDPVKTPQGILYERSAITDWLTSGNFTCPVSGQGLTVSDLSAAPEVLDATVGCQAETLAELAADRKSGHAEDALPSNECMLYDRFGRQIFMFRATQDGNDEEVNRSLLGDLPTLQSGKQGLPSNPDKSAQAKQALRIRRTSQKLVNAPVELKCALDGKIMTNPVRSPYGHVFEKKTLEKWFDSCGEVCPITEKPLSIDDCKPAQEVKKAIVRYVKEKEKQNLSSVA</sequence>
<dbReference type="OrthoDB" id="438224at2759"/>